<proteinExistence type="predicted"/>
<evidence type="ECO:0000313" key="3">
    <source>
        <dbReference type="Proteomes" id="UP001474421"/>
    </source>
</evidence>
<gene>
    <name evidence="2" type="ORF">NXF25_013587</name>
</gene>
<feature type="region of interest" description="Disordered" evidence="1">
    <location>
        <begin position="48"/>
        <end position="72"/>
    </location>
</feature>
<protein>
    <submittedName>
        <fullName evidence="2">Protein RUFY3</fullName>
    </submittedName>
</protein>
<name>A0AAW1B9L3_CROAD</name>
<organism evidence="2 3">
    <name type="scientific">Crotalus adamanteus</name>
    <name type="common">Eastern diamondback rattlesnake</name>
    <dbReference type="NCBI Taxonomy" id="8729"/>
    <lineage>
        <taxon>Eukaryota</taxon>
        <taxon>Metazoa</taxon>
        <taxon>Chordata</taxon>
        <taxon>Craniata</taxon>
        <taxon>Vertebrata</taxon>
        <taxon>Euteleostomi</taxon>
        <taxon>Lepidosauria</taxon>
        <taxon>Squamata</taxon>
        <taxon>Bifurcata</taxon>
        <taxon>Unidentata</taxon>
        <taxon>Episquamata</taxon>
        <taxon>Toxicofera</taxon>
        <taxon>Serpentes</taxon>
        <taxon>Colubroidea</taxon>
        <taxon>Viperidae</taxon>
        <taxon>Crotalinae</taxon>
        <taxon>Crotalus</taxon>
    </lineage>
</organism>
<evidence type="ECO:0000313" key="2">
    <source>
        <dbReference type="EMBL" id="KAK9398618.1"/>
    </source>
</evidence>
<sequence length="72" mass="7993">MSALTPQSDTPTPTTDKITQAAMETIYLCKFRVSMDGEWLCLRELDDISLTPDPEPSQEAHHPSVAVSPYVE</sequence>
<dbReference type="Proteomes" id="UP001474421">
    <property type="component" value="Unassembled WGS sequence"/>
</dbReference>
<evidence type="ECO:0000256" key="1">
    <source>
        <dbReference type="SAM" id="MobiDB-lite"/>
    </source>
</evidence>
<dbReference type="AlphaFoldDB" id="A0AAW1B9L3"/>
<reference evidence="2 3" key="1">
    <citation type="journal article" date="2024" name="Proc. Natl. Acad. Sci. U.S.A.">
        <title>The genetic regulatory architecture and epigenomic basis for age-related changes in rattlesnake venom.</title>
        <authorList>
            <person name="Hogan M.P."/>
            <person name="Holding M.L."/>
            <person name="Nystrom G.S."/>
            <person name="Colston T.J."/>
            <person name="Bartlett D.A."/>
            <person name="Mason A.J."/>
            <person name="Ellsworth S.A."/>
            <person name="Rautsaw R.M."/>
            <person name="Lawrence K.C."/>
            <person name="Strickland J.L."/>
            <person name="He B."/>
            <person name="Fraser P."/>
            <person name="Margres M.J."/>
            <person name="Gilbert D.M."/>
            <person name="Gibbs H.L."/>
            <person name="Parkinson C.L."/>
            <person name="Rokyta D.R."/>
        </authorList>
    </citation>
    <scope>NUCLEOTIDE SEQUENCE [LARGE SCALE GENOMIC DNA]</scope>
    <source>
        <strain evidence="2">DRR0105</strain>
    </source>
</reference>
<accession>A0AAW1B9L3</accession>
<dbReference type="EMBL" id="JAOTOJ010000007">
    <property type="protein sequence ID" value="KAK9398618.1"/>
    <property type="molecule type" value="Genomic_DNA"/>
</dbReference>
<comment type="caution">
    <text evidence="2">The sequence shown here is derived from an EMBL/GenBank/DDBJ whole genome shotgun (WGS) entry which is preliminary data.</text>
</comment>
<keyword evidence="3" id="KW-1185">Reference proteome</keyword>